<dbReference type="OMA" id="NSYNNWG"/>
<keyword evidence="1" id="KW-0677">Repeat</keyword>
<dbReference type="InterPro" id="IPR000504">
    <property type="entry name" value="RRM_dom"/>
</dbReference>
<protein>
    <recommendedName>
        <fullName evidence="5">RRM domain-containing protein</fullName>
    </recommendedName>
</protein>
<dbReference type="PANTHER" id="PTHR13976">
    <property type="entry name" value="HETEROGENEOUS NUCLEAR RIBONUCLEOPROTEIN-RELATED"/>
    <property type="match status" value="1"/>
</dbReference>
<dbReference type="GO" id="GO:0003723">
    <property type="term" value="F:RNA binding"/>
    <property type="evidence" value="ECO:0007669"/>
    <property type="project" value="UniProtKB-UniRule"/>
</dbReference>
<dbReference type="PROSITE" id="PS50102">
    <property type="entry name" value="RRM"/>
    <property type="match status" value="1"/>
</dbReference>
<organism evidence="6 7">
    <name type="scientific">Ciona savignyi</name>
    <name type="common">Pacific transparent sea squirt</name>
    <dbReference type="NCBI Taxonomy" id="51511"/>
    <lineage>
        <taxon>Eukaryota</taxon>
        <taxon>Metazoa</taxon>
        <taxon>Chordata</taxon>
        <taxon>Tunicata</taxon>
        <taxon>Ascidiacea</taxon>
        <taxon>Phlebobranchia</taxon>
        <taxon>Cionidae</taxon>
        <taxon>Ciona</taxon>
    </lineage>
</organism>
<keyword evidence="7" id="KW-1185">Reference proteome</keyword>
<dbReference type="SUPFAM" id="SSF54928">
    <property type="entry name" value="RNA-binding domain, RBD"/>
    <property type="match status" value="2"/>
</dbReference>
<dbReference type="InterPro" id="IPR050666">
    <property type="entry name" value="ESRP"/>
</dbReference>
<evidence type="ECO:0000313" key="7">
    <source>
        <dbReference type="Proteomes" id="UP000007875"/>
    </source>
</evidence>
<sequence>MTMGGASGEAFVEFRSSDSADKALGKHKEKIGHRYIEIFRSSKRDVRVARGEWVEEDRGPWGKRPGPYDRPVRGVRGMRGQRMARGAPRYTGGYGDGDFYEEDSMENNGSWRNWRGRGRGGMKAYDGRNQNSVGYGNYGGGNYGGDNYGGDNFEEGYYQDEYNEEYYEEENVPAPPSSFIVRMRGLPFKCTEQEIFNFFSPIVPVRVRLEYGDDGRVSGEGVVSFASYQDAEAAMQKNKERIQHRYIELFMRGNQRGGFRGGRPMRGGSRGRGVAGYRY</sequence>
<evidence type="ECO:0000256" key="1">
    <source>
        <dbReference type="ARBA" id="ARBA00022737"/>
    </source>
</evidence>
<evidence type="ECO:0000256" key="2">
    <source>
        <dbReference type="ARBA" id="ARBA00022884"/>
    </source>
</evidence>
<dbReference type="InterPro" id="IPR012677">
    <property type="entry name" value="Nucleotide-bd_a/b_plait_sf"/>
</dbReference>
<evidence type="ECO:0000256" key="4">
    <source>
        <dbReference type="SAM" id="MobiDB-lite"/>
    </source>
</evidence>
<proteinExistence type="predicted"/>
<dbReference type="eggNOG" id="KOG4211">
    <property type="taxonomic scope" value="Eukaryota"/>
</dbReference>
<dbReference type="Gene3D" id="3.30.70.330">
    <property type="match status" value="2"/>
</dbReference>
<dbReference type="GeneTree" id="ENSGT00940000167419"/>
<dbReference type="SMART" id="SM00360">
    <property type="entry name" value="RRM"/>
    <property type="match status" value="1"/>
</dbReference>
<dbReference type="InterPro" id="IPR035979">
    <property type="entry name" value="RBD_domain_sf"/>
</dbReference>
<dbReference type="STRING" id="51511.ENSCSAVP00000018451"/>
<evidence type="ECO:0000313" key="6">
    <source>
        <dbReference type="Ensembl" id="ENSCSAVP00000018451.1"/>
    </source>
</evidence>
<feature type="region of interest" description="Disordered" evidence="4">
    <location>
        <begin position="258"/>
        <end position="279"/>
    </location>
</feature>
<dbReference type="FunCoup" id="H2ZLI5">
    <property type="interactions" value="729"/>
</dbReference>
<evidence type="ECO:0000259" key="5">
    <source>
        <dbReference type="PROSITE" id="PS50102"/>
    </source>
</evidence>
<dbReference type="HOGENOM" id="CLU_032003_2_1_1"/>
<feature type="domain" description="RRM" evidence="5">
    <location>
        <begin position="179"/>
        <end position="266"/>
    </location>
</feature>
<dbReference type="AlphaFoldDB" id="H2ZLI5"/>
<reference evidence="6" key="3">
    <citation type="submission" date="2025-09" db="UniProtKB">
        <authorList>
            <consortium name="Ensembl"/>
        </authorList>
    </citation>
    <scope>IDENTIFICATION</scope>
</reference>
<accession>H2ZLI5</accession>
<dbReference type="Pfam" id="PF00076">
    <property type="entry name" value="RRM_1"/>
    <property type="match status" value="1"/>
</dbReference>
<dbReference type="InParanoid" id="H2ZLI5"/>
<name>H2ZLI5_CIOSA</name>
<dbReference type="Proteomes" id="UP000007875">
    <property type="component" value="Unassembled WGS sequence"/>
</dbReference>
<reference evidence="7" key="1">
    <citation type="submission" date="2003-08" db="EMBL/GenBank/DDBJ databases">
        <authorList>
            <person name="Birren B."/>
            <person name="Nusbaum C."/>
            <person name="Abebe A."/>
            <person name="Abouelleil A."/>
            <person name="Adekoya E."/>
            <person name="Ait-zahra M."/>
            <person name="Allen N."/>
            <person name="Allen T."/>
            <person name="An P."/>
            <person name="Anderson M."/>
            <person name="Anderson S."/>
            <person name="Arachchi H."/>
            <person name="Armbruster J."/>
            <person name="Bachantsang P."/>
            <person name="Baldwin J."/>
            <person name="Barry A."/>
            <person name="Bayul T."/>
            <person name="Blitshsteyn B."/>
            <person name="Bloom T."/>
            <person name="Blye J."/>
            <person name="Boguslavskiy L."/>
            <person name="Borowsky M."/>
            <person name="Boukhgalter B."/>
            <person name="Brunache A."/>
            <person name="Butler J."/>
            <person name="Calixte N."/>
            <person name="Calvo S."/>
            <person name="Camarata J."/>
            <person name="Campo K."/>
            <person name="Chang J."/>
            <person name="Cheshatsang Y."/>
            <person name="Citroen M."/>
            <person name="Collymore A."/>
            <person name="Considine T."/>
            <person name="Cook A."/>
            <person name="Cooke P."/>
            <person name="Corum B."/>
            <person name="Cuomo C."/>
            <person name="David R."/>
            <person name="Dawoe T."/>
            <person name="Degray S."/>
            <person name="Dodge S."/>
            <person name="Dooley K."/>
            <person name="Dorje P."/>
            <person name="Dorjee K."/>
            <person name="Dorris L."/>
            <person name="Duffey N."/>
            <person name="Dupes A."/>
            <person name="Elkins T."/>
            <person name="Engels R."/>
            <person name="Erickson J."/>
            <person name="Farina A."/>
            <person name="Faro S."/>
            <person name="Ferreira P."/>
            <person name="Fischer H."/>
            <person name="Fitzgerald M."/>
            <person name="Foley K."/>
            <person name="Gage D."/>
            <person name="Galagan J."/>
            <person name="Gearin G."/>
            <person name="Gnerre S."/>
            <person name="Gnirke A."/>
            <person name="Goyette A."/>
            <person name="Graham J."/>
            <person name="Grandbois E."/>
            <person name="Gyaltsen K."/>
            <person name="Hafez N."/>
            <person name="Hagopian D."/>
            <person name="Hagos B."/>
            <person name="Hall J."/>
            <person name="Hatcher B."/>
            <person name="Heller A."/>
            <person name="Higgins H."/>
            <person name="Honan T."/>
            <person name="Horn A."/>
            <person name="Houde N."/>
            <person name="Hughes L."/>
            <person name="Hulme W."/>
            <person name="Husby E."/>
            <person name="Iliev I."/>
            <person name="Jaffe D."/>
            <person name="Jones C."/>
            <person name="Kamal M."/>
            <person name="Kamat A."/>
            <person name="Kamvysselis M."/>
            <person name="Karlsson E."/>
            <person name="Kells C."/>
            <person name="Kieu A."/>
            <person name="Kisner P."/>
            <person name="Kodira C."/>
            <person name="Kulbokas E."/>
            <person name="Labutti K."/>
            <person name="Lama D."/>
            <person name="Landers T."/>
            <person name="Leger J."/>
            <person name="Levine S."/>
            <person name="Lewis D."/>
            <person name="Lewis T."/>
            <person name="Lindblad-toh K."/>
            <person name="Liu X."/>
            <person name="Lokyitsang T."/>
            <person name="Lokyitsang Y."/>
            <person name="Lucien O."/>
            <person name="Lui A."/>
            <person name="Ma L.J."/>
            <person name="Mabbitt R."/>
            <person name="Macdonald J."/>
            <person name="Maclean C."/>
            <person name="Major J."/>
            <person name="Manning J."/>
            <person name="Marabella R."/>
            <person name="Maru K."/>
            <person name="Matthews C."/>
            <person name="Mauceli E."/>
            <person name="Mccarthy M."/>
            <person name="Mcdonough S."/>
            <person name="Mcghee T."/>
            <person name="Meldrim J."/>
            <person name="Meneus L."/>
            <person name="Mesirov J."/>
            <person name="Mihalev A."/>
            <person name="Mihova T."/>
            <person name="Mikkelsen T."/>
            <person name="Mlenga V."/>
            <person name="Moru K."/>
            <person name="Mozes J."/>
            <person name="Mulrain L."/>
            <person name="Munson G."/>
            <person name="Naylor J."/>
            <person name="Newes C."/>
            <person name="Nguyen C."/>
            <person name="Nguyen N."/>
            <person name="Nguyen T."/>
            <person name="Nicol R."/>
            <person name="Nielsen C."/>
            <person name="Nizzari M."/>
            <person name="Norbu C."/>
            <person name="Norbu N."/>
            <person name="O'donnell P."/>
            <person name="Okoawo O."/>
            <person name="O'leary S."/>
            <person name="Omotosho B."/>
            <person name="O'neill K."/>
            <person name="Osman S."/>
            <person name="Parker S."/>
            <person name="Perrin D."/>
            <person name="Phunkhang P."/>
            <person name="Piqani B."/>
            <person name="Purcell S."/>
            <person name="Rachupka T."/>
            <person name="Ramasamy U."/>
            <person name="Rameau R."/>
            <person name="Ray V."/>
            <person name="Raymond C."/>
            <person name="Retta R."/>
            <person name="Richardson S."/>
            <person name="Rise C."/>
            <person name="Rodriguez J."/>
            <person name="Rogers J."/>
            <person name="Rogov P."/>
            <person name="Rutman M."/>
            <person name="Schupbach R."/>
            <person name="Seaman C."/>
            <person name="Settipalli S."/>
            <person name="Sharpe T."/>
            <person name="Sheridan J."/>
            <person name="Sherpa N."/>
            <person name="Shi J."/>
            <person name="Smirnov S."/>
            <person name="Smith C."/>
            <person name="Sougnez C."/>
            <person name="Spencer B."/>
            <person name="Stalker J."/>
            <person name="Stange-thomann N."/>
            <person name="Stavropoulos S."/>
            <person name="Stetson K."/>
            <person name="Stone C."/>
            <person name="Stone S."/>
            <person name="Stubbs M."/>
            <person name="Talamas J."/>
            <person name="Tchuinga P."/>
            <person name="Tenzing P."/>
            <person name="Tesfaye S."/>
            <person name="Theodore J."/>
            <person name="Thoulutsang Y."/>
            <person name="Topham K."/>
            <person name="Towey S."/>
            <person name="Tsamla T."/>
            <person name="Tsomo N."/>
            <person name="Vallee D."/>
            <person name="Vassiliev H."/>
            <person name="Venkataraman V."/>
            <person name="Vinson J."/>
            <person name="Vo A."/>
            <person name="Wade C."/>
            <person name="Wang S."/>
            <person name="Wangchuk T."/>
            <person name="Wangdi T."/>
            <person name="Whittaker C."/>
            <person name="Wilkinson J."/>
            <person name="Wu Y."/>
            <person name="Wyman D."/>
            <person name="Yadav S."/>
            <person name="Yang S."/>
            <person name="Yang X."/>
            <person name="Yeager S."/>
            <person name="Yee E."/>
            <person name="Young G."/>
            <person name="Zainoun J."/>
            <person name="Zembeck L."/>
            <person name="Zimmer A."/>
            <person name="Zody M."/>
            <person name="Lander E."/>
        </authorList>
    </citation>
    <scope>NUCLEOTIDE SEQUENCE [LARGE SCALE GENOMIC DNA]</scope>
</reference>
<reference evidence="6" key="2">
    <citation type="submission" date="2025-08" db="UniProtKB">
        <authorList>
            <consortium name="Ensembl"/>
        </authorList>
    </citation>
    <scope>IDENTIFICATION</scope>
</reference>
<evidence type="ECO:0000256" key="3">
    <source>
        <dbReference type="PROSITE-ProRule" id="PRU00176"/>
    </source>
</evidence>
<keyword evidence="2 3" id="KW-0694">RNA-binding</keyword>
<dbReference type="Ensembl" id="ENSCSAVT00000018651.1">
    <property type="protein sequence ID" value="ENSCSAVP00000018451.1"/>
    <property type="gene ID" value="ENSCSAVG00000010833.1"/>
</dbReference>